<proteinExistence type="predicted"/>
<protein>
    <submittedName>
        <fullName evidence="1">Uncharacterized protein</fullName>
    </submittedName>
</protein>
<dbReference type="RefSeq" id="WP_322497290.1">
    <property type="nucleotide sequence ID" value="NZ_JARGYT010000004.1"/>
</dbReference>
<keyword evidence="2" id="KW-1185">Reference proteome</keyword>
<accession>A0ABU5L6M9</accession>
<gene>
    <name evidence="1" type="ORF">Cyrtocomes_00139</name>
</gene>
<evidence type="ECO:0000313" key="1">
    <source>
        <dbReference type="EMBL" id="MDZ5761781.1"/>
    </source>
</evidence>
<dbReference type="Proteomes" id="UP001293791">
    <property type="component" value="Unassembled WGS sequence"/>
</dbReference>
<comment type="caution">
    <text evidence="1">The sequence shown here is derived from an EMBL/GenBank/DDBJ whole genome shotgun (WGS) entry which is preliminary data.</text>
</comment>
<reference evidence="1 2" key="1">
    <citation type="submission" date="2023-02" db="EMBL/GenBank/DDBJ databases">
        <title>Host association and intracellularity evolved multiple times independently in the Rickettsiales.</title>
        <authorList>
            <person name="Castelli M."/>
            <person name="Nardi T."/>
            <person name="Gammuto L."/>
            <person name="Bellinzona G."/>
            <person name="Sabaneyeva E."/>
            <person name="Potekhin A."/>
            <person name="Serra V."/>
            <person name="Petroni G."/>
            <person name="Sassera D."/>
        </authorList>
    </citation>
    <scope>NUCLEOTIDE SEQUENCE [LARGE SCALE GENOMIC DNA]</scope>
    <source>
        <strain evidence="1 2">BOD18</strain>
    </source>
</reference>
<evidence type="ECO:0000313" key="2">
    <source>
        <dbReference type="Proteomes" id="UP001293791"/>
    </source>
</evidence>
<name>A0ABU5L6M9_9RICK</name>
<sequence length="204" mass="23152">MPHLIMPYTIQDNKLPHSINVLDLLKTRMMNYCTPKSILKFIHAKFYDRAFADLAKHIHGEDFITPKFRDKILASKLLETLDDNLVDQIKSLPGIITLVQLAEKHSLNPFCDSVIKATLNHCAAVCISAIFTPIFSGNSSLKDGIILLPYHILAKGIADQAWSILEPFVLDSWDRLQKHELQHDAQELQHNTPELHQQSVEAIL</sequence>
<dbReference type="EMBL" id="JARGYT010000004">
    <property type="protein sequence ID" value="MDZ5761781.1"/>
    <property type="molecule type" value="Genomic_DNA"/>
</dbReference>
<organism evidence="1 2">
    <name type="scientific">Candidatus Cyrtobacter comes</name>
    <dbReference type="NCBI Taxonomy" id="675776"/>
    <lineage>
        <taxon>Bacteria</taxon>
        <taxon>Pseudomonadati</taxon>
        <taxon>Pseudomonadota</taxon>
        <taxon>Alphaproteobacteria</taxon>
        <taxon>Rickettsiales</taxon>
        <taxon>Candidatus Midichloriaceae</taxon>
        <taxon>Candidatus Cyrtobacter</taxon>
    </lineage>
</organism>